<feature type="compositionally biased region" description="Basic residues" evidence="3">
    <location>
        <begin position="627"/>
        <end position="636"/>
    </location>
</feature>
<evidence type="ECO:0000256" key="2">
    <source>
        <dbReference type="PROSITE-ProRule" id="PRU00176"/>
    </source>
</evidence>
<dbReference type="Pfam" id="PF13893">
    <property type="entry name" value="RRM_5"/>
    <property type="match status" value="1"/>
</dbReference>
<feature type="compositionally biased region" description="Acidic residues" evidence="3">
    <location>
        <begin position="143"/>
        <end position="158"/>
    </location>
</feature>
<evidence type="ECO:0000256" key="1">
    <source>
        <dbReference type="ARBA" id="ARBA00022884"/>
    </source>
</evidence>
<dbReference type="SMART" id="SM00360">
    <property type="entry name" value="RRM"/>
    <property type="match status" value="4"/>
</dbReference>
<dbReference type="Pfam" id="PF00076">
    <property type="entry name" value="RRM_1"/>
    <property type="match status" value="3"/>
</dbReference>
<dbReference type="PANTHER" id="PTHR10352">
    <property type="entry name" value="EUKARYOTIC TRANSLATION INITIATION FACTOR 3 SUBUNIT G"/>
    <property type="match status" value="1"/>
</dbReference>
<accession>A0A914I310</accession>
<dbReference type="Gene3D" id="3.30.70.330">
    <property type="match status" value="4"/>
</dbReference>
<evidence type="ECO:0000313" key="5">
    <source>
        <dbReference type="Proteomes" id="UP000887572"/>
    </source>
</evidence>
<feature type="domain" description="RRM" evidence="4">
    <location>
        <begin position="171"/>
        <end position="248"/>
    </location>
</feature>
<feature type="region of interest" description="Disordered" evidence="3">
    <location>
        <begin position="476"/>
        <end position="523"/>
    </location>
</feature>
<dbReference type="InterPro" id="IPR012677">
    <property type="entry name" value="Nucleotide-bd_a/b_plait_sf"/>
</dbReference>
<dbReference type="AlphaFoldDB" id="A0A914I310"/>
<evidence type="ECO:0000259" key="4">
    <source>
        <dbReference type="PROSITE" id="PS50102"/>
    </source>
</evidence>
<feature type="domain" description="RRM" evidence="4">
    <location>
        <begin position="522"/>
        <end position="601"/>
    </location>
</feature>
<feature type="compositionally biased region" description="Basic and acidic residues" evidence="3">
    <location>
        <begin position="481"/>
        <end position="523"/>
    </location>
</feature>
<proteinExistence type="predicted"/>
<feature type="domain" description="RRM" evidence="4">
    <location>
        <begin position="377"/>
        <end position="456"/>
    </location>
</feature>
<protein>
    <submittedName>
        <fullName evidence="6">RRM domain-containing protein</fullName>
    </submittedName>
</protein>
<dbReference type="GO" id="GO:0003723">
    <property type="term" value="F:RNA binding"/>
    <property type="evidence" value="ECO:0007669"/>
    <property type="project" value="UniProtKB-UniRule"/>
</dbReference>
<feature type="domain" description="RRM" evidence="4">
    <location>
        <begin position="33"/>
        <end position="114"/>
    </location>
</feature>
<dbReference type="Proteomes" id="UP000887572">
    <property type="component" value="Unplaced"/>
</dbReference>
<dbReference type="InterPro" id="IPR000504">
    <property type="entry name" value="RRM_dom"/>
</dbReference>
<dbReference type="PROSITE" id="PS50102">
    <property type="entry name" value="RRM"/>
    <property type="match status" value="4"/>
</dbReference>
<sequence length="636" mass="70874">MKIRRKAKLRPNDGVKECTANGTTDLKTVGNCSRLIVKNLPCGKKTRWDEAKVRTQFSKFGTLTDVRLKLNEKTGACKFAFVGFATAESCQMAIKAMDGSFISGSKLTVEECKALSSDRTSISKQISLNKLKKRNRSKSKIDDDNEEEEEKDGENGGDVDELIEKQILDTGRLFLRNLSYSCSDEQLRVLFTPFGPLAELECVVDKSGKCKGFALCTFIFPEHAVAAWKALDGTVFMGRMLHIIAGEEKRVRTAEEGADADGLASACRSSFQRERHQTLKANDAKATTLTNRTTWNALFLGTDAVAETLADNYEVEKRHLLLVDGDQQNSAAVRMAMAEARLVRETRKFLLDNGVRLNAFACLSDNDDGTPKQRSRTVILVKNLDAAREGKKDWLCSLFGRFGHVKAVLVPPEHGITALVEMTNARDAKCAFEALAYSKKQSSPGGRPLFLEWAPSDVFDEGHPLRAIGRYGYQTQAGGEMRSDGGDPNKQNEDGGDGTKKTDDDEPKPPKESGEEKEPEHNKMLVRNVPFQANLKELSQLFSAFGELKFIRMPKKPGSEGHRGFCFVEFLSVGDARRAMDALVHSTHLYGRRLVLEWAKQSEDVEEKRLRTTKRMPLAPDGVGERRNKRPKMRSF</sequence>
<feature type="region of interest" description="Disordered" evidence="3">
    <location>
        <begin position="608"/>
        <end position="636"/>
    </location>
</feature>
<dbReference type="WBParaSite" id="Gr19_v10_g6145.t1">
    <property type="protein sequence ID" value="Gr19_v10_g6145.t1"/>
    <property type="gene ID" value="Gr19_v10_g6145"/>
</dbReference>
<reference evidence="6" key="1">
    <citation type="submission" date="2022-11" db="UniProtKB">
        <authorList>
            <consortium name="WormBaseParasite"/>
        </authorList>
    </citation>
    <scope>IDENTIFICATION</scope>
</reference>
<evidence type="ECO:0000256" key="3">
    <source>
        <dbReference type="SAM" id="MobiDB-lite"/>
    </source>
</evidence>
<feature type="region of interest" description="Disordered" evidence="3">
    <location>
        <begin position="137"/>
        <end position="158"/>
    </location>
</feature>
<keyword evidence="1 2" id="KW-0694">RNA-binding</keyword>
<dbReference type="InterPro" id="IPR035979">
    <property type="entry name" value="RBD_domain_sf"/>
</dbReference>
<keyword evidence="5" id="KW-1185">Reference proteome</keyword>
<name>A0A914I310_GLORO</name>
<dbReference type="SUPFAM" id="SSF54928">
    <property type="entry name" value="RNA-binding domain, RBD"/>
    <property type="match status" value="3"/>
</dbReference>
<evidence type="ECO:0000313" key="6">
    <source>
        <dbReference type="WBParaSite" id="Gr19_v10_g6145.t1"/>
    </source>
</evidence>
<organism evidence="5 6">
    <name type="scientific">Globodera rostochiensis</name>
    <name type="common">Golden nematode worm</name>
    <name type="synonym">Heterodera rostochiensis</name>
    <dbReference type="NCBI Taxonomy" id="31243"/>
    <lineage>
        <taxon>Eukaryota</taxon>
        <taxon>Metazoa</taxon>
        <taxon>Ecdysozoa</taxon>
        <taxon>Nematoda</taxon>
        <taxon>Chromadorea</taxon>
        <taxon>Rhabditida</taxon>
        <taxon>Tylenchina</taxon>
        <taxon>Tylenchomorpha</taxon>
        <taxon>Tylenchoidea</taxon>
        <taxon>Heteroderidae</taxon>
        <taxon>Heteroderinae</taxon>
        <taxon>Globodera</taxon>
    </lineage>
</organism>